<keyword evidence="11" id="KW-0067">ATP-binding</keyword>
<dbReference type="InterPro" id="IPR021766">
    <property type="entry name" value="PhoR_N"/>
</dbReference>
<reference evidence="17" key="2">
    <citation type="submission" date="2021-09" db="EMBL/GenBank/DDBJ databases">
        <authorList>
            <person name="Gilroy R."/>
        </authorList>
    </citation>
    <scope>NUCLEOTIDE SEQUENCE</scope>
    <source>
        <strain evidence="17">CHK175-13533</strain>
    </source>
</reference>
<reference evidence="17" key="1">
    <citation type="journal article" date="2021" name="PeerJ">
        <title>Extensive microbial diversity within the chicken gut microbiome revealed by metagenomics and culture.</title>
        <authorList>
            <person name="Gilroy R."/>
            <person name="Ravi A."/>
            <person name="Getino M."/>
            <person name="Pursley I."/>
            <person name="Horton D.L."/>
            <person name="Alikhan N.F."/>
            <person name="Baker D."/>
            <person name="Gharbi K."/>
            <person name="Hall N."/>
            <person name="Watson M."/>
            <person name="Adriaenssens E.M."/>
            <person name="Foster-Nyarko E."/>
            <person name="Jarju S."/>
            <person name="Secka A."/>
            <person name="Antonio M."/>
            <person name="Oren A."/>
            <person name="Chaudhuri R.R."/>
            <person name="La Ragione R."/>
            <person name="Hildebrand F."/>
            <person name="Pallen M.J."/>
        </authorList>
    </citation>
    <scope>NUCLEOTIDE SEQUENCE</scope>
    <source>
        <strain evidence="17">CHK175-13533</strain>
    </source>
</reference>
<keyword evidence="14 15" id="KW-0472">Membrane</keyword>
<dbReference type="GO" id="GO:0005524">
    <property type="term" value="F:ATP binding"/>
    <property type="evidence" value="ECO:0007669"/>
    <property type="project" value="UniProtKB-KW"/>
</dbReference>
<comment type="caution">
    <text evidence="17">The sequence shown here is derived from an EMBL/GenBank/DDBJ whole genome shotgun (WGS) entry which is preliminary data.</text>
</comment>
<keyword evidence="4" id="KW-0813">Transport</keyword>
<protein>
    <recommendedName>
        <fullName evidence="3">histidine kinase</fullName>
        <ecNumber evidence="3">2.7.13.3</ecNumber>
    </recommendedName>
</protein>
<evidence type="ECO:0000259" key="16">
    <source>
        <dbReference type="PROSITE" id="PS50109"/>
    </source>
</evidence>
<dbReference type="GO" id="GO:0005886">
    <property type="term" value="C:plasma membrane"/>
    <property type="evidence" value="ECO:0007669"/>
    <property type="project" value="UniProtKB-SubCell"/>
</dbReference>
<keyword evidence="13" id="KW-0902">Two-component regulatory system</keyword>
<dbReference type="EMBL" id="DYTQ01000047">
    <property type="protein sequence ID" value="HJH23662.1"/>
    <property type="molecule type" value="Genomic_DNA"/>
</dbReference>
<dbReference type="SUPFAM" id="SSF47384">
    <property type="entry name" value="Homodimeric domain of signal transducing histidine kinase"/>
    <property type="match status" value="1"/>
</dbReference>
<dbReference type="GO" id="GO:0004721">
    <property type="term" value="F:phosphoprotein phosphatase activity"/>
    <property type="evidence" value="ECO:0007669"/>
    <property type="project" value="InterPro"/>
</dbReference>
<dbReference type="GO" id="GO:0000155">
    <property type="term" value="F:phosphorelay sensor kinase activity"/>
    <property type="evidence" value="ECO:0007669"/>
    <property type="project" value="InterPro"/>
</dbReference>
<evidence type="ECO:0000256" key="3">
    <source>
        <dbReference type="ARBA" id="ARBA00012438"/>
    </source>
</evidence>
<dbReference type="CDD" id="cd00082">
    <property type="entry name" value="HisKA"/>
    <property type="match status" value="1"/>
</dbReference>
<dbReference type="InterPro" id="IPR003661">
    <property type="entry name" value="HisK_dim/P_dom"/>
</dbReference>
<dbReference type="EC" id="2.7.13.3" evidence="3"/>
<dbReference type="InterPro" id="IPR014310">
    <property type="entry name" value="Sig_transdc_His_kinase_PhoR"/>
</dbReference>
<keyword evidence="6" id="KW-0597">Phosphoprotein</keyword>
<comment type="catalytic activity">
    <reaction evidence="1">
        <text>ATP + protein L-histidine = ADP + protein N-phospho-L-histidine.</text>
        <dbReference type="EC" id="2.7.13.3"/>
    </reaction>
</comment>
<dbReference type="Pfam" id="PF02518">
    <property type="entry name" value="HATPase_c"/>
    <property type="match status" value="1"/>
</dbReference>
<dbReference type="Gene3D" id="3.30.450.20">
    <property type="entry name" value="PAS domain"/>
    <property type="match status" value="1"/>
</dbReference>
<accession>A0A9D3AAD6</accession>
<dbReference type="FunFam" id="1.10.287.130:FF:000001">
    <property type="entry name" value="Two-component sensor histidine kinase"/>
    <property type="match status" value="1"/>
</dbReference>
<sequence>MSKTLSTLFFWAVLSAAIGWWLGPATGWGLFALGLLFLILIGAFQLQKIQRWVTNLDAPPPPSVGPWDDILAPIYRKLKQNRLSMHDQNRHIESMMMAAEALPDGAVTLNNELHVQWCNKSASQHLGLNLATDRQQSIFNIVRSPEFAHYAQGRDWDHSLTLHIHQGGEEKTLALHLTPYGLGQFLLVSRDITQMEKLETTRKDFVANVSHELRTPLTVLLGFLETLQDMPADSLGIEQRARYEQMMIEQAQHMQAIVADLLTLSTLESSPTADQSAIAVTHLIEQALTRAHALSEGQHVFVTALDDTLWIEGSETELSSAISNLLTNAVRYTPKDGTITTSWFINNDGTATFSVQDTGIGIAPQDIPRLTERFYRADKGRSRATGGTGLGLAITRHVVSRHQAELEIKSRYAAGSTFSIHFPVDRVRIHSS</sequence>
<evidence type="ECO:0000313" key="18">
    <source>
        <dbReference type="Proteomes" id="UP000700248"/>
    </source>
</evidence>
<keyword evidence="9" id="KW-0547">Nucleotide-binding</keyword>
<dbReference type="NCBIfam" id="TIGR02966">
    <property type="entry name" value="phoR_proteo"/>
    <property type="match status" value="1"/>
</dbReference>
<dbReference type="SUPFAM" id="SSF55874">
    <property type="entry name" value="ATPase domain of HSP90 chaperone/DNA topoisomerase II/histidine kinase"/>
    <property type="match status" value="1"/>
</dbReference>
<dbReference type="RefSeq" id="WP_276830341.1">
    <property type="nucleotide sequence ID" value="NZ_DYTQ01000047.1"/>
</dbReference>
<name>A0A9D3AAD6_9BURK</name>
<feature type="domain" description="Histidine kinase" evidence="16">
    <location>
        <begin position="208"/>
        <end position="426"/>
    </location>
</feature>
<dbReference type="GO" id="GO:0016036">
    <property type="term" value="P:cellular response to phosphate starvation"/>
    <property type="evidence" value="ECO:0007669"/>
    <property type="project" value="TreeGrafter"/>
</dbReference>
<dbReference type="SUPFAM" id="SSF55785">
    <property type="entry name" value="PYP-like sensor domain (PAS domain)"/>
    <property type="match status" value="1"/>
</dbReference>
<dbReference type="PANTHER" id="PTHR45453:SF1">
    <property type="entry name" value="PHOSPHATE REGULON SENSOR PROTEIN PHOR"/>
    <property type="match status" value="1"/>
</dbReference>
<keyword evidence="8 15" id="KW-0812">Transmembrane</keyword>
<comment type="subcellular location">
    <subcellularLocation>
        <location evidence="2">Cell inner membrane</location>
        <topology evidence="2">Multi-pass membrane protein</topology>
    </subcellularLocation>
</comment>
<evidence type="ECO:0000256" key="5">
    <source>
        <dbReference type="ARBA" id="ARBA00022475"/>
    </source>
</evidence>
<dbReference type="Pfam" id="PF11808">
    <property type="entry name" value="PhoR"/>
    <property type="match status" value="1"/>
</dbReference>
<evidence type="ECO:0000256" key="8">
    <source>
        <dbReference type="ARBA" id="ARBA00022692"/>
    </source>
</evidence>
<feature type="transmembrane region" description="Helical" evidence="15">
    <location>
        <begin position="29"/>
        <end position="46"/>
    </location>
</feature>
<dbReference type="InterPro" id="IPR004358">
    <property type="entry name" value="Sig_transdc_His_kin-like_C"/>
</dbReference>
<dbReference type="SMART" id="SM00387">
    <property type="entry name" value="HATPase_c"/>
    <property type="match status" value="1"/>
</dbReference>
<dbReference type="Proteomes" id="UP000700248">
    <property type="component" value="Unassembled WGS sequence"/>
</dbReference>
<dbReference type="Gene3D" id="1.10.287.130">
    <property type="match status" value="1"/>
</dbReference>
<dbReference type="Gene3D" id="3.30.565.10">
    <property type="entry name" value="Histidine kinase-like ATPase, C-terminal domain"/>
    <property type="match status" value="1"/>
</dbReference>
<evidence type="ECO:0000256" key="13">
    <source>
        <dbReference type="ARBA" id="ARBA00023012"/>
    </source>
</evidence>
<dbReference type="InterPro" id="IPR005467">
    <property type="entry name" value="His_kinase_dom"/>
</dbReference>
<keyword evidence="10 17" id="KW-0418">Kinase</keyword>
<evidence type="ECO:0000256" key="6">
    <source>
        <dbReference type="ARBA" id="ARBA00022553"/>
    </source>
</evidence>
<keyword evidence="5" id="KW-1003">Cell membrane</keyword>
<evidence type="ECO:0000256" key="9">
    <source>
        <dbReference type="ARBA" id="ARBA00022741"/>
    </source>
</evidence>
<evidence type="ECO:0000256" key="2">
    <source>
        <dbReference type="ARBA" id="ARBA00004429"/>
    </source>
</evidence>
<dbReference type="InterPro" id="IPR036097">
    <property type="entry name" value="HisK_dim/P_sf"/>
</dbReference>
<evidence type="ECO:0000256" key="12">
    <source>
        <dbReference type="ARBA" id="ARBA00022989"/>
    </source>
</evidence>
<proteinExistence type="predicted"/>
<dbReference type="PRINTS" id="PR00344">
    <property type="entry name" value="BCTRLSENSOR"/>
</dbReference>
<evidence type="ECO:0000256" key="15">
    <source>
        <dbReference type="SAM" id="Phobius"/>
    </source>
</evidence>
<evidence type="ECO:0000256" key="11">
    <source>
        <dbReference type="ARBA" id="ARBA00022840"/>
    </source>
</evidence>
<dbReference type="FunFam" id="3.30.565.10:FF:000006">
    <property type="entry name" value="Sensor histidine kinase WalK"/>
    <property type="match status" value="1"/>
</dbReference>
<gene>
    <name evidence="17" type="primary">phoR</name>
    <name evidence="17" type="ORF">K8U84_03815</name>
</gene>
<dbReference type="PANTHER" id="PTHR45453">
    <property type="entry name" value="PHOSPHATE REGULON SENSOR PROTEIN PHOR"/>
    <property type="match status" value="1"/>
</dbReference>
<evidence type="ECO:0000256" key="1">
    <source>
        <dbReference type="ARBA" id="ARBA00000085"/>
    </source>
</evidence>
<dbReference type="SMART" id="SM00388">
    <property type="entry name" value="HisKA"/>
    <property type="match status" value="1"/>
</dbReference>
<dbReference type="InterPro" id="IPR050351">
    <property type="entry name" value="BphY/WalK/GraS-like"/>
</dbReference>
<evidence type="ECO:0000313" key="17">
    <source>
        <dbReference type="EMBL" id="HJH23662.1"/>
    </source>
</evidence>
<dbReference type="AlphaFoldDB" id="A0A9D3AAD6"/>
<evidence type="ECO:0000256" key="14">
    <source>
        <dbReference type="ARBA" id="ARBA00023136"/>
    </source>
</evidence>
<keyword evidence="12 15" id="KW-1133">Transmembrane helix</keyword>
<evidence type="ECO:0000256" key="7">
    <source>
        <dbReference type="ARBA" id="ARBA00022679"/>
    </source>
</evidence>
<dbReference type="Pfam" id="PF00512">
    <property type="entry name" value="HisKA"/>
    <property type="match status" value="1"/>
</dbReference>
<dbReference type="InterPro" id="IPR003594">
    <property type="entry name" value="HATPase_dom"/>
</dbReference>
<evidence type="ECO:0000256" key="4">
    <source>
        <dbReference type="ARBA" id="ARBA00022448"/>
    </source>
</evidence>
<dbReference type="InterPro" id="IPR036890">
    <property type="entry name" value="HATPase_C_sf"/>
</dbReference>
<keyword evidence="7" id="KW-0808">Transferase</keyword>
<organism evidence="17 18">
    <name type="scientific">Paenalcaligenes hominis</name>
    <dbReference type="NCBI Taxonomy" id="643674"/>
    <lineage>
        <taxon>Bacteria</taxon>
        <taxon>Pseudomonadati</taxon>
        <taxon>Pseudomonadota</taxon>
        <taxon>Betaproteobacteria</taxon>
        <taxon>Burkholderiales</taxon>
        <taxon>Alcaligenaceae</taxon>
        <taxon>Paenalcaligenes</taxon>
    </lineage>
</organism>
<dbReference type="PROSITE" id="PS50109">
    <property type="entry name" value="HIS_KIN"/>
    <property type="match status" value="1"/>
</dbReference>
<evidence type="ECO:0000256" key="10">
    <source>
        <dbReference type="ARBA" id="ARBA00022777"/>
    </source>
</evidence>
<dbReference type="InterPro" id="IPR035965">
    <property type="entry name" value="PAS-like_dom_sf"/>
</dbReference>